<gene>
    <name evidence="1" type="ORF">ACFSL4_04765</name>
</gene>
<sequence>MLPEPARDLGRVIARATMATPVRVPDEPVVFGERSFTEGCPPILDPLFIGWSLMAMSVADG</sequence>
<evidence type="ECO:0000313" key="2">
    <source>
        <dbReference type="Proteomes" id="UP001597261"/>
    </source>
</evidence>
<dbReference type="EMBL" id="JBHUDX010000011">
    <property type="protein sequence ID" value="MFD1657557.1"/>
    <property type="molecule type" value="Genomic_DNA"/>
</dbReference>
<comment type="caution">
    <text evidence="1">The sequence shown here is derived from an EMBL/GenBank/DDBJ whole genome shotgun (WGS) entry which is preliminary data.</text>
</comment>
<dbReference type="Proteomes" id="UP001597261">
    <property type="component" value="Unassembled WGS sequence"/>
</dbReference>
<keyword evidence="2" id="KW-1185">Reference proteome</keyword>
<dbReference type="RefSeq" id="WP_381078833.1">
    <property type="nucleotide sequence ID" value="NZ_JBHUDX010000011.1"/>
</dbReference>
<accession>A0ABW4IJS7</accession>
<reference evidence="2" key="1">
    <citation type="journal article" date="2019" name="Int. J. Syst. Evol. Microbiol.">
        <title>The Global Catalogue of Microorganisms (GCM) 10K type strain sequencing project: providing services to taxonomists for standard genome sequencing and annotation.</title>
        <authorList>
            <consortium name="The Broad Institute Genomics Platform"/>
            <consortium name="The Broad Institute Genome Sequencing Center for Infectious Disease"/>
            <person name="Wu L."/>
            <person name="Ma J."/>
        </authorList>
    </citation>
    <scope>NUCLEOTIDE SEQUENCE [LARGE SCALE GENOMIC DNA]</scope>
    <source>
        <strain evidence="2">CGMCC 1.12470</strain>
    </source>
</reference>
<proteinExistence type="predicted"/>
<name>A0ABW4IJS7_9ACTN</name>
<evidence type="ECO:0000313" key="1">
    <source>
        <dbReference type="EMBL" id="MFD1657557.1"/>
    </source>
</evidence>
<protein>
    <submittedName>
        <fullName evidence="1">Uncharacterized protein</fullName>
    </submittedName>
</protein>
<organism evidence="1 2">
    <name type="scientific">Streptomyces caeni</name>
    <dbReference type="NCBI Taxonomy" id="2307231"/>
    <lineage>
        <taxon>Bacteria</taxon>
        <taxon>Bacillati</taxon>
        <taxon>Actinomycetota</taxon>
        <taxon>Actinomycetes</taxon>
        <taxon>Kitasatosporales</taxon>
        <taxon>Streptomycetaceae</taxon>
        <taxon>Streptomyces</taxon>
    </lineage>
</organism>